<proteinExistence type="predicted"/>
<organism evidence="1 2">
    <name type="scientific">Campylobacter magnus</name>
    <dbReference type="NCBI Taxonomy" id="3026462"/>
    <lineage>
        <taxon>Bacteria</taxon>
        <taxon>Pseudomonadati</taxon>
        <taxon>Campylobacterota</taxon>
        <taxon>Epsilonproteobacteria</taxon>
        <taxon>Campylobacterales</taxon>
        <taxon>Campylobacteraceae</taxon>
        <taxon>Campylobacter</taxon>
    </lineage>
</organism>
<gene>
    <name evidence="1" type="ORF">Q2362_08085</name>
</gene>
<sequence length="79" mass="9026">MKFWFGQPSTLQASFYTVFLRKPLLFLLVSGLLEKSAQNSLERYRYGAPRLVLRQNSKKSPHDLGALFFTAATASFRIP</sequence>
<accession>A0ABT8T8N5</accession>
<name>A0ABT8T8N5_9BACT</name>
<protein>
    <recommendedName>
        <fullName evidence="3">Secreted protein</fullName>
    </recommendedName>
</protein>
<keyword evidence="2" id="KW-1185">Reference proteome</keyword>
<dbReference type="EMBL" id="JAULJQ010000011">
    <property type="protein sequence ID" value="MDO2410042.1"/>
    <property type="molecule type" value="Genomic_DNA"/>
</dbReference>
<dbReference type="RefSeq" id="WP_302244821.1">
    <property type="nucleotide sequence ID" value="NZ_JAULJQ010000011.1"/>
</dbReference>
<evidence type="ECO:0000313" key="1">
    <source>
        <dbReference type="EMBL" id="MDO2410042.1"/>
    </source>
</evidence>
<evidence type="ECO:0000313" key="2">
    <source>
        <dbReference type="Proteomes" id="UP001171111"/>
    </source>
</evidence>
<comment type="caution">
    <text evidence="1">The sequence shown here is derived from an EMBL/GenBank/DDBJ whole genome shotgun (WGS) entry which is preliminary data.</text>
</comment>
<dbReference type="Proteomes" id="UP001171111">
    <property type="component" value="Unassembled WGS sequence"/>
</dbReference>
<evidence type="ECO:0008006" key="3">
    <source>
        <dbReference type="Google" id="ProtNLM"/>
    </source>
</evidence>
<reference evidence="1 2" key="1">
    <citation type="submission" date="2023-06" db="EMBL/GenBank/DDBJ databases">
        <title>Campylobacter magnum sp. nov., isolated from cecal contents of domestic pigs (Sus scrofa domesticus).</title>
        <authorList>
            <person name="Papic B."/>
            <person name="Gruntar I."/>
        </authorList>
    </citation>
    <scope>NUCLEOTIDE SEQUENCE [LARGE SCALE GENOMIC DNA]</scope>
    <source>
        <strain evidence="2">34484-21</strain>
    </source>
</reference>